<comment type="caution">
    <text evidence="2">The sequence shown here is derived from an EMBL/GenBank/DDBJ whole genome shotgun (WGS) entry which is preliminary data.</text>
</comment>
<dbReference type="AlphaFoldDB" id="A0AAD3D1M2"/>
<evidence type="ECO:0000313" key="3">
    <source>
        <dbReference type="Proteomes" id="UP001054902"/>
    </source>
</evidence>
<name>A0AAD3D1M2_9STRA</name>
<dbReference type="Proteomes" id="UP001054902">
    <property type="component" value="Unassembled WGS sequence"/>
</dbReference>
<organism evidence="2 3">
    <name type="scientific">Chaetoceros tenuissimus</name>
    <dbReference type="NCBI Taxonomy" id="426638"/>
    <lineage>
        <taxon>Eukaryota</taxon>
        <taxon>Sar</taxon>
        <taxon>Stramenopiles</taxon>
        <taxon>Ochrophyta</taxon>
        <taxon>Bacillariophyta</taxon>
        <taxon>Coscinodiscophyceae</taxon>
        <taxon>Chaetocerotophycidae</taxon>
        <taxon>Chaetocerotales</taxon>
        <taxon>Chaetocerotaceae</taxon>
        <taxon>Chaetoceros</taxon>
    </lineage>
</organism>
<feature type="region of interest" description="Disordered" evidence="1">
    <location>
        <begin position="1"/>
        <end position="20"/>
    </location>
</feature>
<keyword evidence="3" id="KW-1185">Reference proteome</keyword>
<evidence type="ECO:0000256" key="1">
    <source>
        <dbReference type="SAM" id="MobiDB-lite"/>
    </source>
</evidence>
<accession>A0AAD3D1M2</accession>
<sequence>MEENHFNTTEQDTAASSSAMPALLETRQKLEALGEVKIPSEGKGKRTSQYMLHMTLLETNDPRRIKANPRHEKDCYTHVCKHCQALISMTWKINSKDDERKGNYISTTAQRHLEKNCNEQGRNAIAGALKLRDEKEYLKQLETASGKVASSPFDKKRKAMDSFPLSVNNGYQSSKKSKEELQQEFRALFQQGNSDVTDVSRMSNLIIDYMRNMDDHHLRLAIYDMNWEPHEMMQFLCCLTRRAK</sequence>
<evidence type="ECO:0000313" key="2">
    <source>
        <dbReference type="EMBL" id="GFH56186.1"/>
    </source>
</evidence>
<reference evidence="2 3" key="1">
    <citation type="journal article" date="2021" name="Sci. Rep.">
        <title>The genome of the diatom Chaetoceros tenuissimus carries an ancient integrated fragment of an extant virus.</title>
        <authorList>
            <person name="Hongo Y."/>
            <person name="Kimura K."/>
            <person name="Takaki Y."/>
            <person name="Yoshida Y."/>
            <person name="Baba S."/>
            <person name="Kobayashi G."/>
            <person name="Nagasaki K."/>
            <person name="Hano T."/>
            <person name="Tomaru Y."/>
        </authorList>
    </citation>
    <scope>NUCLEOTIDE SEQUENCE [LARGE SCALE GENOMIC DNA]</scope>
    <source>
        <strain evidence="2 3">NIES-3715</strain>
    </source>
</reference>
<protein>
    <submittedName>
        <fullName evidence="2">Uncharacterized protein</fullName>
    </submittedName>
</protein>
<dbReference type="EMBL" id="BLLK01000051">
    <property type="protein sequence ID" value="GFH56186.1"/>
    <property type="molecule type" value="Genomic_DNA"/>
</dbReference>
<gene>
    <name evidence="2" type="ORF">CTEN210_12662</name>
</gene>
<proteinExistence type="predicted"/>
<feature type="compositionally biased region" description="Polar residues" evidence="1">
    <location>
        <begin position="1"/>
        <end position="19"/>
    </location>
</feature>